<accession>A0A951U6R8</accession>
<dbReference type="AlphaFoldDB" id="A0A951U6R8"/>
<name>A0A951U6R8_9CYAN</name>
<reference evidence="1" key="2">
    <citation type="journal article" date="2022" name="Microbiol. Resour. Announc.">
        <title>Metagenome Sequencing to Explore Phylogenomics of Terrestrial Cyanobacteria.</title>
        <authorList>
            <person name="Ward R.D."/>
            <person name="Stajich J.E."/>
            <person name="Johansen J.R."/>
            <person name="Huntemann M."/>
            <person name="Clum A."/>
            <person name="Foster B."/>
            <person name="Foster B."/>
            <person name="Roux S."/>
            <person name="Palaniappan K."/>
            <person name="Varghese N."/>
            <person name="Mukherjee S."/>
            <person name="Reddy T.B.K."/>
            <person name="Daum C."/>
            <person name="Copeland A."/>
            <person name="Chen I.A."/>
            <person name="Ivanova N.N."/>
            <person name="Kyrpides N.C."/>
            <person name="Shapiro N."/>
            <person name="Eloe-Fadrosh E.A."/>
            <person name="Pietrasiak N."/>
        </authorList>
    </citation>
    <scope>NUCLEOTIDE SEQUENCE</scope>
    <source>
        <strain evidence="1">GSE-TBD4-15B</strain>
    </source>
</reference>
<dbReference type="InterPro" id="IPR035228">
    <property type="entry name" value="DUF5340"/>
</dbReference>
<evidence type="ECO:0000313" key="1">
    <source>
        <dbReference type="EMBL" id="MBW4468209.1"/>
    </source>
</evidence>
<reference evidence="1" key="1">
    <citation type="submission" date="2021-05" db="EMBL/GenBank/DDBJ databases">
        <authorList>
            <person name="Pietrasiak N."/>
            <person name="Ward R."/>
            <person name="Stajich J.E."/>
            <person name="Kurbessoian T."/>
        </authorList>
    </citation>
    <scope>NUCLEOTIDE SEQUENCE</scope>
    <source>
        <strain evidence="1">GSE-TBD4-15B</strain>
    </source>
</reference>
<evidence type="ECO:0000313" key="2">
    <source>
        <dbReference type="Proteomes" id="UP000707356"/>
    </source>
</evidence>
<organism evidence="1 2">
    <name type="scientific">Pegethrix bostrychoides GSE-TBD4-15B</name>
    <dbReference type="NCBI Taxonomy" id="2839662"/>
    <lineage>
        <taxon>Bacteria</taxon>
        <taxon>Bacillati</taxon>
        <taxon>Cyanobacteriota</taxon>
        <taxon>Cyanophyceae</taxon>
        <taxon>Oculatellales</taxon>
        <taxon>Oculatellaceae</taxon>
        <taxon>Pegethrix</taxon>
    </lineage>
</organism>
<dbReference type="Pfam" id="PF17275">
    <property type="entry name" value="DUF5340"/>
    <property type="match status" value="1"/>
</dbReference>
<dbReference type="EMBL" id="JAHHHV010000085">
    <property type="protein sequence ID" value="MBW4468209.1"/>
    <property type="molecule type" value="Genomic_DNA"/>
</dbReference>
<dbReference type="Proteomes" id="UP000707356">
    <property type="component" value="Unassembled WGS sequence"/>
</dbReference>
<proteinExistence type="predicted"/>
<gene>
    <name evidence="1" type="ORF">KME07_22510</name>
</gene>
<sequence length="97" mass="11258">MDPIPLPSHIHYELLLQLLERQTIHAIGRKSPQQEQLHELISTLRKAFTQQKQLEESCERAHLAVDYRWSLNQRQQPGEQNLAAVEANLTAQRPAKE</sequence>
<comment type="caution">
    <text evidence="1">The sequence shown here is derived from an EMBL/GenBank/DDBJ whole genome shotgun (WGS) entry which is preliminary data.</text>
</comment>
<protein>
    <submittedName>
        <fullName evidence="1">DUF5340 domain-containing protein</fullName>
    </submittedName>
</protein>